<reference evidence="1 2" key="1">
    <citation type="journal article" date="2019" name="Commun. Biol.">
        <title>The bagworm genome reveals a unique fibroin gene that provides high tensile strength.</title>
        <authorList>
            <person name="Kono N."/>
            <person name="Nakamura H."/>
            <person name="Ohtoshi R."/>
            <person name="Tomita M."/>
            <person name="Numata K."/>
            <person name="Arakawa K."/>
        </authorList>
    </citation>
    <scope>NUCLEOTIDE SEQUENCE [LARGE SCALE GENOMIC DNA]</scope>
</reference>
<evidence type="ECO:0000313" key="2">
    <source>
        <dbReference type="Proteomes" id="UP000299102"/>
    </source>
</evidence>
<dbReference type="Proteomes" id="UP000299102">
    <property type="component" value="Unassembled WGS sequence"/>
</dbReference>
<name>A0A4C1WI31_EUMVA</name>
<protein>
    <submittedName>
        <fullName evidence="1">Uncharacterized protein</fullName>
    </submittedName>
</protein>
<organism evidence="1 2">
    <name type="scientific">Eumeta variegata</name>
    <name type="common">Bagworm moth</name>
    <name type="synonym">Eumeta japonica</name>
    <dbReference type="NCBI Taxonomy" id="151549"/>
    <lineage>
        <taxon>Eukaryota</taxon>
        <taxon>Metazoa</taxon>
        <taxon>Ecdysozoa</taxon>
        <taxon>Arthropoda</taxon>
        <taxon>Hexapoda</taxon>
        <taxon>Insecta</taxon>
        <taxon>Pterygota</taxon>
        <taxon>Neoptera</taxon>
        <taxon>Endopterygota</taxon>
        <taxon>Lepidoptera</taxon>
        <taxon>Glossata</taxon>
        <taxon>Ditrysia</taxon>
        <taxon>Tineoidea</taxon>
        <taxon>Psychidae</taxon>
        <taxon>Oiketicinae</taxon>
        <taxon>Eumeta</taxon>
    </lineage>
</organism>
<evidence type="ECO:0000313" key="1">
    <source>
        <dbReference type="EMBL" id="GBP50182.1"/>
    </source>
</evidence>
<comment type="caution">
    <text evidence="1">The sequence shown here is derived from an EMBL/GenBank/DDBJ whole genome shotgun (WGS) entry which is preliminary data.</text>
</comment>
<accession>A0A4C1WI31</accession>
<keyword evidence="2" id="KW-1185">Reference proteome</keyword>
<proteinExistence type="predicted"/>
<gene>
    <name evidence="1" type="ORF">EVAR_97182_1</name>
</gene>
<dbReference type="AlphaFoldDB" id="A0A4C1WI31"/>
<sequence>MELKVEIGIDIENEAWVKIELEFKIKRATGIGTRSILKKNISPSARAPENLPQDLRYTTCESSDAVGLTWGLWVNNLLSEAGRVFNGT</sequence>
<dbReference type="EMBL" id="BGZK01000560">
    <property type="protein sequence ID" value="GBP50182.1"/>
    <property type="molecule type" value="Genomic_DNA"/>
</dbReference>